<evidence type="ECO:0000256" key="1">
    <source>
        <dbReference type="ARBA" id="ARBA00022664"/>
    </source>
</evidence>
<dbReference type="EMBL" id="NBCO01000029">
    <property type="protein sequence ID" value="ORC86335.1"/>
    <property type="molecule type" value="Genomic_DNA"/>
</dbReference>
<accession>A0A1X0NNQ2</accession>
<dbReference type="Proteomes" id="UP000192257">
    <property type="component" value="Unassembled WGS sequence"/>
</dbReference>
<keyword evidence="1" id="KW-0507">mRNA processing</keyword>
<dbReference type="InterPro" id="IPR033469">
    <property type="entry name" value="CYTH-like_dom_sf"/>
</dbReference>
<keyword evidence="2" id="KW-0378">Hydrolase</keyword>
<dbReference type="VEuPathDB" id="TriTrypDB:TM35_000292170"/>
<name>A0A1X0NNQ2_9TRYP</name>
<organism evidence="6 7">
    <name type="scientific">Trypanosoma theileri</name>
    <dbReference type="NCBI Taxonomy" id="67003"/>
    <lineage>
        <taxon>Eukaryota</taxon>
        <taxon>Discoba</taxon>
        <taxon>Euglenozoa</taxon>
        <taxon>Kinetoplastea</taxon>
        <taxon>Metakinetoplastina</taxon>
        <taxon>Trypanosomatida</taxon>
        <taxon>Trypanosomatidae</taxon>
        <taxon>Trypanosoma</taxon>
    </lineage>
</organism>
<reference evidence="6 7" key="1">
    <citation type="submission" date="2017-03" db="EMBL/GenBank/DDBJ databases">
        <title>An alternative strategy for trypanosome survival in the mammalian bloodstream revealed through genome and transcriptome analysis of the ubiquitous bovine parasite Trypanosoma (Megatrypanum) theileri.</title>
        <authorList>
            <person name="Kelly S."/>
            <person name="Ivens A."/>
            <person name="Mott A."/>
            <person name="O'Neill E."/>
            <person name="Emms D."/>
            <person name="Macleod O."/>
            <person name="Voorheis P."/>
            <person name="Matthews J."/>
            <person name="Matthews K."/>
            <person name="Carrington M."/>
        </authorList>
    </citation>
    <scope>NUCLEOTIDE SEQUENCE [LARGE SCALE GENOMIC DNA]</scope>
    <source>
        <strain evidence="6">Edinburgh</strain>
    </source>
</reference>
<dbReference type="InterPro" id="IPR004206">
    <property type="entry name" value="mRNA_triPase_Cet1"/>
</dbReference>
<comment type="catalytic activity">
    <reaction evidence="4">
        <text>a 5'-end triphospho-ribonucleoside in mRNA + H2O = a 5'-end diphospho-ribonucleoside in mRNA + phosphate + H(+)</text>
        <dbReference type="Rhea" id="RHEA:67004"/>
        <dbReference type="Rhea" id="RHEA-COMP:17164"/>
        <dbReference type="Rhea" id="RHEA-COMP:17165"/>
        <dbReference type="ChEBI" id="CHEBI:15377"/>
        <dbReference type="ChEBI" id="CHEBI:15378"/>
        <dbReference type="ChEBI" id="CHEBI:43474"/>
        <dbReference type="ChEBI" id="CHEBI:167616"/>
        <dbReference type="ChEBI" id="CHEBI:167618"/>
        <dbReference type="EC" id="3.6.1.74"/>
    </reaction>
    <physiologicalReaction direction="left-to-right" evidence="4">
        <dbReference type="Rhea" id="RHEA:67005"/>
    </physiologicalReaction>
</comment>
<evidence type="ECO:0000256" key="3">
    <source>
        <dbReference type="ARBA" id="ARBA00035028"/>
    </source>
</evidence>
<dbReference type="OrthoDB" id="245930at2759"/>
<dbReference type="GO" id="GO:0004651">
    <property type="term" value="F:polynucleotide 5'-phosphatase activity"/>
    <property type="evidence" value="ECO:0007669"/>
    <property type="project" value="InterPro"/>
</dbReference>
<protein>
    <recommendedName>
        <fullName evidence="3">mRNA 5'-phosphatase</fullName>
        <ecNumber evidence="3">3.6.1.74</ecNumber>
    </recommendedName>
</protein>
<feature type="domain" description="mRNA triphosphatase Cet1-like" evidence="5">
    <location>
        <begin position="118"/>
        <end position="205"/>
    </location>
</feature>
<dbReference type="GO" id="GO:0006397">
    <property type="term" value="P:mRNA processing"/>
    <property type="evidence" value="ECO:0007669"/>
    <property type="project" value="UniProtKB-KW"/>
</dbReference>
<evidence type="ECO:0000259" key="5">
    <source>
        <dbReference type="Pfam" id="PF02940"/>
    </source>
</evidence>
<keyword evidence="7" id="KW-1185">Reference proteome</keyword>
<dbReference type="AlphaFoldDB" id="A0A1X0NNQ2"/>
<evidence type="ECO:0000256" key="4">
    <source>
        <dbReference type="ARBA" id="ARBA00047740"/>
    </source>
</evidence>
<dbReference type="Gene3D" id="3.20.100.10">
    <property type="entry name" value="mRNA triphosphatase Cet1-like"/>
    <property type="match status" value="1"/>
</dbReference>
<proteinExistence type="predicted"/>
<dbReference type="InterPro" id="IPR037009">
    <property type="entry name" value="mRNA_triPase_Cet1_sf"/>
</dbReference>
<dbReference type="SUPFAM" id="SSF55154">
    <property type="entry name" value="CYTH-like phosphatases"/>
    <property type="match status" value="1"/>
</dbReference>
<dbReference type="GO" id="GO:0140818">
    <property type="term" value="F:mRNA 5'-triphosphate monophosphatase activity"/>
    <property type="evidence" value="ECO:0007669"/>
    <property type="project" value="UniProtKB-EC"/>
</dbReference>
<evidence type="ECO:0000256" key="2">
    <source>
        <dbReference type="ARBA" id="ARBA00022801"/>
    </source>
</evidence>
<gene>
    <name evidence="6" type="ORF">TM35_000292170</name>
</gene>
<sequence length="284" mass="31940">MLQRIPAYRDPLVQVLSDALKRALDVYRREMSAGVSVEFECRLGTFSASRHTYTHSFPTHTTTPALLEGQSTIPFFFFAGVAQPTFHALHTALKSTAGFSMPARSSTVLSVRTAGPTRLEYAMNATCNTGRLIAVVDKERILTNDIRCPRWASDFRVSVSREKSIRADAWGKSEWAAFTPTVSRLRQRKTIRVSPLLSLDIAMVRSFTDHTRFTVPWSPELHVPFISAPQVSYDVELEVNISALYRMVKQTRLLDSTVERTSQDVLAVLQFLTLKRENIGTTTP</sequence>
<comment type="caution">
    <text evidence="6">The sequence shown here is derived from an EMBL/GenBank/DDBJ whole genome shotgun (WGS) entry which is preliminary data.</text>
</comment>
<dbReference type="Pfam" id="PF02940">
    <property type="entry name" value="mRNA_triPase"/>
    <property type="match status" value="1"/>
</dbReference>
<dbReference type="RefSeq" id="XP_028880401.1">
    <property type="nucleotide sequence ID" value="XM_029028374.1"/>
</dbReference>
<evidence type="ECO:0000313" key="6">
    <source>
        <dbReference type="EMBL" id="ORC86335.1"/>
    </source>
</evidence>
<dbReference type="GeneID" id="39988154"/>
<evidence type="ECO:0000313" key="7">
    <source>
        <dbReference type="Proteomes" id="UP000192257"/>
    </source>
</evidence>
<dbReference type="EC" id="3.6.1.74" evidence="3"/>